<evidence type="ECO:0000259" key="2">
    <source>
        <dbReference type="Pfam" id="PF20150"/>
    </source>
</evidence>
<evidence type="ECO:0000313" key="4">
    <source>
        <dbReference type="Proteomes" id="UP001444661"/>
    </source>
</evidence>
<sequence length="275" mass="32611">MSFQYFSQLPCELRLEIWSYALASEAPAGHECGNYPSPLFTTNREARRESQSHYSIRIEIIDLEKAEKIVETWCPKIPGETVWGEGYWHKCCQLLEHMPRQLQALVIGCIYLSKMRVYDLDLRGWFFRRTGTELVEFSRKKYTLHSTAQFSPTYLRELKSTMDLHLRRQYRLFIMLLNMRMMEQLLSFRRSLPLGRDWSRSRSERPWDPENPILTERALAYLDEDLARWQATIRESKSAEQEHNIVDGDGKGRLIPSGAKSRRKRRDMPSRKESR</sequence>
<name>A0ABR1SKE8_9PEZI</name>
<dbReference type="Proteomes" id="UP001444661">
    <property type="component" value="Unassembled WGS sequence"/>
</dbReference>
<dbReference type="InterPro" id="IPR045518">
    <property type="entry name" value="2EXR"/>
</dbReference>
<accession>A0ABR1SKE8</accession>
<gene>
    <name evidence="3" type="ORF">PG993_009805</name>
</gene>
<evidence type="ECO:0000256" key="1">
    <source>
        <dbReference type="SAM" id="MobiDB-lite"/>
    </source>
</evidence>
<dbReference type="EMBL" id="JAQQWK010000009">
    <property type="protein sequence ID" value="KAK8034810.1"/>
    <property type="molecule type" value="Genomic_DNA"/>
</dbReference>
<proteinExistence type="predicted"/>
<feature type="compositionally biased region" description="Basic and acidic residues" evidence="1">
    <location>
        <begin position="236"/>
        <end position="252"/>
    </location>
</feature>
<organism evidence="3 4">
    <name type="scientific">Apiospora rasikravindrae</name>
    <dbReference type="NCBI Taxonomy" id="990691"/>
    <lineage>
        <taxon>Eukaryota</taxon>
        <taxon>Fungi</taxon>
        <taxon>Dikarya</taxon>
        <taxon>Ascomycota</taxon>
        <taxon>Pezizomycotina</taxon>
        <taxon>Sordariomycetes</taxon>
        <taxon>Xylariomycetidae</taxon>
        <taxon>Amphisphaeriales</taxon>
        <taxon>Apiosporaceae</taxon>
        <taxon>Apiospora</taxon>
    </lineage>
</organism>
<protein>
    <recommendedName>
        <fullName evidence="2">2EXR domain-containing protein</fullName>
    </recommendedName>
</protein>
<feature type="region of interest" description="Disordered" evidence="1">
    <location>
        <begin position="236"/>
        <end position="275"/>
    </location>
</feature>
<comment type="caution">
    <text evidence="3">The sequence shown here is derived from an EMBL/GenBank/DDBJ whole genome shotgun (WGS) entry which is preliminary data.</text>
</comment>
<reference evidence="3 4" key="1">
    <citation type="submission" date="2023-01" db="EMBL/GenBank/DDBJ databases">
        <title>Analysis of 21 Apiospora genomes using comparative genomics revels a genus with tremendous synthesis potential of carbohydrate active enzymes and secondary metabolites.</title>
        <authorList>
            <person name="Sorensen T."/>
        </authorList>
    </citation>
    <scope>NUCLEOTIDE SEQUENCE [LARGE SCALE GENOMIC DNA]</scope>
    <source>
        <strain evidence="3 4">CBS 33761</strain>
    </source>
</reference>
<evidence type="ECO:0000313" key="3">
    <source>
        <dbReference type="EMBL" id="KAK8034810.1"/>
    </source>
</evidence>
<keyword evidence="4" id="KW-1185">Reference proteome</keyword>
<dbReference type="Pfam" id="PF20150">
    <property type="entry name" value="2EXR"/>
    <property type="match status" value="1"/>
</dbReference>
<feature type="domain" description="2EXR" evidence="2">
    <location>
        <begin position="3"/>
        <end position="56"/>
    </location>
</feature>